<keyword evidence="5" id="KW-1185">Reference proteome</keyword>
<dbReference type="Gene3D" id="2.40.50.100">
    <property type="match status" value="1"/>
</dbReference>
<protein>
    <submittedName>
        <fullName evidence="4">Acyltransferase</fullName>
    </submittedName>
</protein>
<sequence length="80" mass="8786">MKIQLKLPRVGMNMEEATIVTWHKSPGETFASGDALYDFETEKVTQSFEASADGTLLEIRIPEGEEAQVGDIVCVVEVAQ</sequence>
<proteinExistence type="predicted"/>
<dbReference type="PROSITE" id="PS50968">
    <property type="entry name" value="BIOTINYL_LIPOYL"/>
    <property type="match status" value="1"/>
</dbReference>
<keyword evidence="2" id="KW-0450">Lipoyl</keyword>
<dbReference type="InterPro" id="IPR011053">
    <property type="entry name" value="Single_hybrid_motif"/>
</dbReference>
<keyword evidence="4" id="KW-0808">Transferase</keyword>
<dbReference type="PANTHER" id="PTHR23151">
    <property type="entry name" value="DIHYDROLIPOAMIDE ACETYL/SUCCINYL-TRANSFERASE-RELATED"/>
    <property type="match status" value="1"/>
</dbReference>
<dbReference type="OrthoDB" id="7363068at2"/>
<organism evidence="4 5">
    <name type="scientific">Sphingorhabdus lacus</name>
    <dbReference type="NCBI Taxonomy" id="392610"/>
    <lineage>
        <taxon>Bacteria</taxon>
        <taxon>Pseudomonadati</taxon>
        <taxon>Pseudomonadota</taxon>
        <taxon>Alphaproteobacteria</taxon>
        <taxon>Sphingomonadales</taxon>
        <taxon>Sphingomonadaceae</taxon>
        <taxon>Sphingorhabdus</taxon>
    </lineage>
</organism>
<evidence type="ECO:0000259" key="3">
    <source>
        <dbReference type="PROSITE" id="PS50968"/>
    </source>
</evidence>
<dbReference type="InterPro" id="IPR000089">
    <property type="entry name" value="Biotin_lipoyl"/>
</dbReference>
<dbReference type="InterPro" id="IPR045257">
    <property type="entry name" value="E2/Pdx1"/>
</dbReference>
<dbReference type="InterPro" id="IPR003016">
    <property type="entry name" value="2-oxoA_DH_lipoyl-BS"/>
</dbReference>
<dbReference type="SUPFAM" id="SSF51230">
    <property type="entry name" value="Single hybrid motif"/>
    <property type="match status" value="1"/>
</dbReference>
<evidence type="ECO:0000256" key="1">
    <source>
        <dbReference type="ARBA" id="ARBA00001938"/>
    </source>
</evidence>
<dbReference type="KEGG" id="slaa:EUU25_08775"/>
<dbReference type="GO" id="GO:0006086">
    <property type="term" value="P:pyruvate decarboxylation to acetyl-CoA"/>
    <property type="evidence" value="ECO:0007669"/>
    <property type="project" value="InterPro"/>
</dbReference>
<feature type="domain" description="Lipoyl-binding" evidence="3">
    <location>
        <begin position="2"/>
        <end position="77"/>
    </location>
</feature>
<dbReference type="EMBL" id="CP035733">
    <property type="protein sequence ID" value="QGY80706.1"/>
    <property type="molecule type" value="Genomic_DNA"/>
</dbReference>
<evidence type="ECO:0000313" key="5">
    <source>
        <dbReference type="Proteomes" id="UP000428803"/>
    </source>
</evidence>
<evidence type="ECO:0000313" key="4">
    <source>
        <dbReference type="EMBL" id="QGY80706.1"/>
    </source>
</evidence>
<dbReference type="RefSeq" id="WP_158900184.1">
    <property type="nucleotide sequence ID" value="NZ_CP035733.1"/>
</dbReference>
<dbReference type="Proteomes" id="UP000428803">
    <property type="component" value="Chromosome"/>
</dbReference>
<keyword evidence="4" id="KW-0012">Acyltransferase</keyword>
<evidence type="ECO:0000256" key="2">
    <source>
        <dbReference type="ARBA" id="ARBA00022823"/>
    </source>
</evidence>
<dbReference type="PROSITE" id="PS00189">
    <property type="entry name" value="LIPOYL"/>
    <property type="match status" value="1"/>
</dbReference>
<dbReference type="AlphaFoldDB" id="A0A6I6L9I8"/>
<name>A0A6I6L9I8_9SPHN</name>
<dbReference type="GO" id="GO:0016746">
    <property type="term" value="F:acyltransferase activity"/>
    <property type="evidence" value="ECO:0007669"/>
    <property type="project" value="UniProtKB-KW"/>
</dbReference>
<dbReference type="GO" id="GO:0045254">
    <property type="term" value="C:pyruvate dehydrogenase complex"/>
    <property type="evidence" value="ECO:0007669"/>
    <property type="project" value="InterPro"/>
</dbReference>
<dbReference type="Pfam" id="PF00364">
    <property type="entry name" value="Biotin_lipoyl"/>
    <property type="match status" value="1"/>
</dbReference>
<comment type="cofactor">
    <cofactor evidence="1">
        <name>(R)-lipoate</name>
        <dbReference type="ChEBI" id="CHEBI:83088"/>
    </cofactor>
</comment>
<accession>A0A6I6L9I8</accession>
<reference evidence="5" key="1">
    <citation type="submission" date="2019-01" db="EMBL/GenBank/DDBJ databases">
        <title>Sphingorhabdus lacus sp.nov., isolated from an oligotrophic freshwater lake.</title>
        <authorList>
            <person name="Park M."/>
        </authorList>
    </citation>
    <scope>NUCLEOTIDE SEQUENCE [LARGE SCALE GENOMIC DNA]</scope>
    <source>
        <strain evidence="5">IMCC1753</strain>
    </source>
</reference>
<dbReference type="PANTHER" id="PTHR23151:SF90">
    <property type="entry name" value="DIHYDROLIPOYLLYSINE-RESIDUE ACETYLTRANSFERASE COMPONENT OF PYRUVATE DEHYDROGENASE COMPLEX, MITOCHONDRIAL-RELATED"/>
    <property type="match status" value="1"/>
</dbReference>
<dbReference type="CDD" id="cd06849">
    <property type="entry name" value="lipoyl_domain"/>
    <property type="match status" value="1"/>
</dbReference>
<gene>
    <name evidence="4" type="ORF">EUU25_08775</name>
</gene>